<dbReference type="VEuPathDB" id="FungiDB:CJI96_0005382"/>
<dbReference type="PANTHER" id="PTHR48070">
    <property type="entry name" value="ESTERASE OVCA2"/>
    <property type="match status" value="1"/>
</dbReference>
<dbReference type="GO" id="GO:0005737">
    <property type="term" value="C:cytoplasm"/>
    <property type="evidence" value="ECO:0007669"/>
    <property type="project" value="TreeGrafter"/>
</dbReference>
<evidence type="ECO:0000313" key="5">
    <source>
        <dbReference type="Proteomes" id="UP000037122"/>
    </source>
</evidence>
<dbReference type="GO" id="GO:0005634">
    <property type="term" value="C:nucleus"/>
    <property type="evidence" value="ECO:0007669"/>
    <property type="project" value="TreeGrafter"/>
</dbReference>
<evidence type="ECO:0000256" key="1">
    <source>
        <dbReference type="ARBA" id="ARBA00022801"/>
    </source>
</evidence>
<dbReference type="GO" id="GO:0016787">
    <property type="term" value="F:hydrolase activity"/>
    <property type="evidence" value="ECO:0007669"/>
    <property type="project" value="UniProtKB-KW"/>
</dbReference>
<keyword evidence="2" id="KW-0472">Membrane</keyword>
<accession>A0A0L0NYB1</accession>
<evidence type="ECO:0000256" key="2">
    <source>
        <dbReference type="SAM" id="Phobius"/>
    </source>
</evidence>
<feature type="transmembrane region" description="Helical" evidence="2">
    <location>
        <begin position="12"/>
        <end position="32"/>
    </location>
</feature>
<dbReference type="AlphaFoldDB" id="A0A0L0NYB1"/>
<dbReference type="VEuPathDB" id="FungiDB:QG37_04568"/>
<dbReference type="Gene3D" id="3.40.50.1820">
    <property type="entry name" value="alpha/beta hydrolase"/>
    <property type="match status" value="1"/>
</dbReference>
<keyword evidence="2" id="KW-1133">Transmembrane helix</keyword>
<reference evidence="5" key="1">
    <citation type="journal article" date="2015" name="BMC Genomics">
        <title>Draft genome of a commonly misdiagnosed multidrug resistant pathogen Candida auris.</title>
        <authorList>
            <person name="Chatterjee S."/>
            <person name="Alampalli S.V."/>
            <person name="Nageshan R.K."/>
            <person name="Chettiar S.T."/>
            <person name="Joshi S."/>
            <person name="Tatu U.S."/>
        </authorList>
    </citation>
    <scope>NUCLEOTIDE SEQUENCE [LARGE SCALE GENOMIC DNA]</scope>
    <source>
        <strain evidence="5">6684</strain>
    </source>
</reference>
<dbReference type="InterPro" id="IPR029058">
    <property type="entry name" value="AB_hydrolase_fold"/>
</dbReference>
<dbReference type="Proteomes" id="UP000037122">
    <property type="component" value="Unassembled WGS sequence"/>
</dbReference>
<organism evidence="4 5">
    <name type="scientific">Candidozyma auris</name>
    <name type="common">Yeast</name>
    <name type="synonym">Candida auris</name>
    <dbReference type="NCBI Taxonomy" id="498019"/>
    <lineage>
        <taxon>Eukaryota</taxon>
        <taxon>Fungi</taxon>
        <taxon>Dikarya</taxon>
        <taxon>Ascomycota</taxon>
        <taxon>Saccharomycotina</taxon>
        <taxon>Pichiomycetes</taxon>
        <taxon>Metschnikowiaceae</taxon>
        <taxon>Candidozyma</taxon>
    </lineage>
</organism>
<dbReference type="VEuPathDB" id="FungiDB:B9J08_004360"/>
<dbReference type="InterPro" id="IPR050593">
    <property type="entry name" value="LovG"/>
</dbReference>
<evidence type="ECO:0000259" key="3">
    <source>
        <dbReference type="Pfam" id="PF03959"/>
    </source>
</evidence>
<sequence length="273" mass="30942">MAKKNVEYKARVLFFHGYTQLALTFYAKTLALRKKLASFKLKAVYLNAPLQLTPAQFPTQDSLSKFGAASNGKDENLVNYRAWWLKNPDNSYEIESAIETVRKYMKERLVLNEELGEYEKAEDGDEGLPVKGIIGFSQGACFGGALVHKFEELFGNLLDFAVLYSGFKIDTKLMPHYEKFYSGDDGALTKARLLHVVGELDTVVGEDRAYTLYESSKKNLELLKHPGGHFVPNLKLLVDQVVNWIHREEEQREGEKKDDSVDDIMAMMDKVGV</sequence>
<dbReference type="Pfam" id="PF03959">
    <property type="entry name" value="FSH1"/>
    <property type="match status" value="1"/>
</dbReference>
<dbReference type="PANTHER" id="PTHR48070:SF6">
    <property type="entry name" value="ESTERASE OVCA2"/>
    <property type="match status" value="1"/>
</dbReference>
<proteinExistence type="predicted"/>
<dbReference type="InterPro" id="IPR005645">
    <property type="entry name" value="FSH-like_dom"/>
</dbReference>
<feature type="domain" description="Serine hydrolase" evidence="3">
    <location>
        <begin position="9"/>
        <end position="240"/>
    </location>
</feature>
<dbReference type="SUPFAM" id="SSF53474">
    <property type="entry name" value="alpha/beta-Hydrolases"/>
    <property type="match status" value="1"/>
</dbReference>
<protein>
    <recommendedName>
        <fullName evidence="3">Serine hydrolase domain-containing protein</fullName>
    </recommendedName>
</protein>
<gene>
    <name evidence="4" type="ORF">QG37_04568</name>
</gene>
<evidence type="ECO:0000313" key="4">
    <source>
        <dbReference type="EMBL" id="KND98665.1"/>
    </source>
</evidence>
<dbReference type="VEuPathDB" id="FungiDB:CJJ09_005057"/>
<keyword evidence="2" id="KW-0812">Transmembrane</keyword>
<dbReference type="VEuPathDB" id="FungiDB:CJI97_004423"/>
<name>A0A0L0NYB1_CANAR</name>
<dbReference type="EMBL" id="LGST01000031">
    <property type="protein sequence ID" value="KND98665.1"/>
    <property type="molecule type" value="Genomic_DNA"/>
</dbReference>
<keyword evidence="1" id="KW-0378">Hydrolase</keyword>
<comment type="caution">
    <text evidence="4">The sequence shown here is derived from an EMBL/GenBank/DDBJ whole genome shotgun (WGS) entry which is preliminary data.</text>
</comment>
<dbReference type="VEuPathDB" id="FungiDB:CJJ07_002472"/>